<reference evidence="2" key="1">
    <citation type="submission" date="2021-04" db="EMBL/GenBank/DDBJ databases">
        <authorList>
            <person name="Tunstrom K."/>
        </authorList>
    </citation>
    <scope>NUCLEOTIDE SEQUENCE</scope>
</reference>
<evidence type="ECO:0000256" key="1">
    <source>
        <dbReference type="SAM" id="MobiDB-lite"/>
    </source>
</evidence>
<dbReference type="Proteomes" id="UP000691718">
    <property type="component" value="Unassembled WGS sequence"/>
</dbReference>
<gene>
    <name evidence="2" type="ORF">PAPOLLO_LOCUS322</name>
</gene>
<sequence length="123" mass="13632">MGVTNNYPPECLSPHQPLSTPGFVDSGIPMRIYRQPETTIPPLITDIGSANFGKTNQNTKTHRQAVSRNDVTSERVFRGSEQSQALKEPAVDKRRLSGSMLNISSVNPSNSRVRRNVEHQMTA</sequence>
<dbReference type="EMBL" id="CAJQZP010000008">
    <property type="protein sequence ID" value="CAG4931238.1"/>
    <property type="molecule type" value="Genomic_DNA"/>
</dbReference>
<evidence type="ECO:0000313" key="2">
    <source>
        <dbReference type="EMBL" id="CAG4931238.1"/>
    </source>
</evidence>
<dbReference type="AlphaFoldDB" id="A0A8S3VZF4"/>
<feature type="region of interest" description="Disordered" evidence="1">
    <location>
        <begin position="52"/>
        <end position="123"/>
    </location>
</feature>
<keyword evidence="3" id="KW-1185">Reference proteome</keyword>
<protein>
    <submittedName>
        <fullName evidence="2">(apollo) hypothetical protein</fullName>
    </submittedName>
</protein>
<comment type="caution">
    <text evidence="2">The sequence shown here is derived from an EMBL/GenBank/DDBJ whole genome shotgun (WGS) entry which is preliminary data.</text>
</comment>
<accession>A0A8S3VZF4</accession>
<name>A0A8S3VZF4_PARAO</name>
<proteinExistence type="predicted"/>
<organism evidence="2 3">
    <name type="scientific">Parnassius apollo</name>
    <name type="common">Apollo butterfly</name>
    <name type="synonym">Papilio apollo</name>
    <dbReference type="NCBI Taxonomy" id="110799"/>
    <lineage>
        <taxon>Eukaryota</taxon>
        <taxon>Metazoa</taxon>
        <taxon>Ecdysozoa</taxon>
        <taxon>Arthropoda</taxon>
        <taxon>Hexapoda</taxon>
        <taxon>Insecta</taxon>
        <taxon>Pterygota</taxon>
        <taxon>Neoptera</taxon>
        <taxon>Endopterygota</taxon>
        <taxon>Lepidoptera</taxon>
        <taxon>Glossata</taxon>
        <taxon>Ditrysia</taxon>
        <taxon>Papilionoidea</taxon>
        <taxon>Papilionidae</taxon>
        <taxon>Parnassiinae</taxon>
        <taxon>Parnassini</taxon>
        <taxon>Parnassius</taxon>
        <taxon>Parnassius</taxon>
    </lineage>
</organism>
<evidence type="ECO:0000313" key="3">
    <source>
        <dbReference type="Proteomes" id="UP000691718"/>
    </source>
</evidence>
<feature type="region of interest" description="Disordered" evidence="1">
    <location>
        <begin position="1"/>
        <end position="23"/>
    </location>
</feature>